<dbReference type="Pfam" id="PF03009">
    <property type="entry name" value="GDPD"/>
    <property type="match status" value="1"/>
</dbReference>
<dbReference type="EMBL" id="AP022821">
    <property type="protein sequence ID" value="BCA91029.1"/>
    <property type="molecule type" value="Genomic_DNA"/>
</dbReference>
<evidence type="ECO:0000313" key="9">
    <source>
        <dbReference type="EMBL" id="BCA91029.1"/>
    </source>
</evidence>
<dbReference type="PROSITE" id="PS51704">
    <property type="entry name" value="GP_PDE"/>
    <property type="match status" value="1"/>
</dbReference>
<dbReference type="Proteomes" id="UP000503197">
    <property type="component" value="Chromosome"/>
</dbReference>
<dbReference type="PANTHER" id="PTHR43620">
    <property type="entry name" value="GLYCEROPHOSPHORYL DIESTER PHOSPHODIESTERASE"/>
    <property type="match status" value="1"/>
</dbReference>
<keyword evidence="4" id="KW-0319">Glycerol metabolism</keyword>
<sequence>MMTTTGLLTRTLLLGSLLAPALAIAEESEKTPRWNEALIEAAQAVTLGPRPLFLVNDMSAGNAHEQALKASLLSCAAEQTTWHRSPLSIGHRGTPLQFPEHTLESYIAGAQGGAGILECDVAFTADEALVCRHSQCDLHATTNIVETALAEQCSVPPAFDDVTGALTNAADIRCCTSDITLADFHTLQGKMEGVNSDATSIEEYVAGTPGWRTDLYASRGTLMSHADSIALFQQLGVMMAPELKSPEVDMPFTEHTPEGFTQQAYAQKMIDEYKAGPIERSAIFFIFSLKMRTISTRMAA</sequence>
<evidence type="ECO:0000256" key="6">
    <source>
        <dbReference type="ARBA" id="ARBA00047512"/>
    </source>
</evidence>
<comment type="similarity">
    <text evidence="1">Belongs to the glycerophosphoryl diester phosphodiesterase family.</text>
</comment>
<dbReference type="RefSeq" id="WP_232059492.1">
    <property type="nucleotide sequence ID" value="NZ_AP022821.1"/>
</dbReference>
<evidence type="ECO:0000313" key="10">
    <source>
        <dbReference type="Proteomes" id="UP000503197"/>
    </source>
</evidence>
<evidence type="ECO:0000259" key="8">
    <source>
        <dbReference type="PROSITE" id="PS51704"/>
    </source>
</evidence>
<accession>A0A6F8SS92</accession>
<evidence type="ECO:0000256" key="4">
    <source>
        <dbReference type="ARBA" id="ARBA00022798"/>
    </source>
</evidence>
<feature type="signal peptide" evidence="7">
    <location>
        <begin position="1"/>
        <end position="25"/>
    </location>
</feature>
<dbReference type="AlphaFoldDB" id="A0A6F8SS92"/>
<feature type="domain" description="GP-PDE" evidence="8">
    <location>
        <begin position="86"/>
        <end position="300"/>
    </location>
</feature>
<protein>
    <recommendedName>
        <fullName evidence="2">glycerophosphodiester phosphodiesterase</fullName>
        <ecNumber evidence="2">3.1.4.46</ecNumber>
    </recommendedName>
</protein>
<dbReference type="SUPFAM" id="SSF51695">
    <property type="entry name" value="PLC-like phosphodiesterases"/>
    <property type="match status" value="1"/>
</dbReference>
<keyword evidence="3 7" id="KW-0732">Signal</keyword>
<comment type="catalytic activity">
    <reaction evidence="6">
        <text>a sn-glycero-3-phosphodiester + H2O = an alcohol + sn-glycerol 3-phosphate + H(+)</text>
        <dbReference type="Rhea" id="RHEA:12969"/>
        <dbReference type="ChEBI" id="CHEBI:15377"/>
        <dbReference type="ChEBI" id="CHEBI:15378"/>
        <dbReference type="ChEBI" id="CHEBI:30879"/>
        <dbReference type="ChEBI" id="CHEBI:57597"/>
        <dbReference type="ChEBI" id="CHEBI:83408"/>
        <dbReference type="EC" id="3.1.4.46"/>
    </reaction>
</comment>
<evidence type="ECO:0000256" key="3">
    <source>
        <dbReference type="ARBA" id="ARBA00022729"/>
    </source>
</evidence>
<dbReference type="GO" id="GO:0008889">
    <property type="term" value="F:glycerophosphodiester phosphodiesterase activity"/>
    <property type="evidence" value="ECO:0007669"/>
    <property type="project" value="UniProtKB-EC"/>
</dbReference>
<dbReference type="InterPro" id="IPR017946">
    <property type="entry name" value="PLC-like_Pdiesterase_TIM-brl"/>
</dbReference>
<dbReference type="GO" id="GO:0006071">
    <property type="term" value="P:glycerol metabolic process"/>
    <property type="evidence" value="ECO:0007669"/>
    <property type="project" value="UniProtKB-KW"/>
</dbReference>
<dbReference type="InterPro" id="IPR030395">
    <property type="entry name" value="GP_PDE_dom"/>
</dbReference>
<proteinExistence type="inferred from homology"/>
<keyword evidence="5" id="KW-0378">Hydrolase</keyword>
<name>A0A6F8SS92_9GAMM</name>
<reference evidence="9 10" key="1">
    <citation type="submission" date="2020-02" db="EMBL/GenBank/DDBJ databases">
        <title>Complete Genome Sequence of Halomonas meridiana strain BAA-801, Isolated from Deep Sea Thermal Vent.</title>
        <authorList>
            <person name="Takahashi Y."/>
            <person name="Takahashi H."/>
            <person name="Galipon J."/>
            <person name="Arakawa K."/>
        </authorList>
    </citation>
    <scope>NUCLEOTIDE SEQUENCE [LARGE SCALE GENOMIC DNA]</scope>
    <source>
        <strain evidence="9 10">Slthf1</strain>
    </source>
</reference>
<evidence type="ECO:0000256" key="2">
    <source>
        <dbReference type="ARBA" id="ARBA00012247"/>
    </source>
</evidence>
<dbReference type="EC" id="3.1.4.46" evidence="2"/>
<dbReference type="GO" id="GO:0006629">
    <property type="term" value="P:lipid metabolic process"/>
    <property type="evidence" value="ECO:0007669"/>
    <property type="project" value="InterPro"/>
</dbReference>
<evidence type="ECO:0000256" key="5">
    <source>
        <dbReference type="ARBA" id="ARBA00022801"/>
    </source>
</evidence>
<organism evidence="9 10">
    <name type="scientific">Vreelandella aquamarina</name>
    <dbReference type="NCBI Taxonomy" id="77097"/>
    <lineage>
        <taxon>Bacteria</taxon>
        <taxon>Pseudomonadati</taxon>
        <taxon>Pseudomonadota</taxon>
        <taxon>Gammaproteobacteria</taxon>
        <taxon>Oceanospirillales</taxon>
        <taxon>Halomonadaceae</taxon>
        <taxon>Vreelandella</taxon>
    </lineage>
</organism>
<feature type="chain" id="PRO_5026026913" description="glycerophosphodiester phosphodiesterase" evidence="7">
    <location>
        <begin position="26"/>
        <end position="300"/>
    </location>
</feature>
<dbReference type="PANTHER" id="PTHR43620:SF7">
    <property type="entry name" value="GLYCEROPHOSPHODIESTER PHOSPHODIESTERASE GDPD5-RELATED"/>
    <property type="match status" value="1"/>
</dbReference>
<gene>
    <name evidence="9" type="ORF">HMSLTHF_08040</name>
</gene>
<evidence type="ECO:0000256" key="1">
    <source>
        <dbReference type="ARBA" id="ARBA00007277"/>
    </source>
</evidence>
<evidence type="ECO:0000256" key="7">
    <source>
        <dbReference type="SAM" id="SignalP"/>
    </source>
</evidence>
<dbReference type="Gene3D" id="3.20.20.190">
    <property type="entry name" value="Phosphatidylinositol (PI) phosphodiesterase"/>
    <property type="match status" value="1"/>
</dbReference>